<keyword evidence="1" id="KW-0812">Transmembrane</keyword>
<evidence type="ECO:0000256" key="1">
    <source>
        <dbReference type="SAM" id="Phobius"/>
    </source>
</evidence>
<dbReference type="KEGG" id="abra:BN85301810"/>
<evidence type="ECO:0008006" key="4">
    <source>
        <dbReference type="Google" id="ProtNLM"/>
    </source>
</evidence>
<feature type="transmembrane region" description="Helical" evidence="1">
    <location>
        <begin position="69"/>
        <end position="87"/>
    </location>
</feature>
<dbReference type="EMBL" id="FO681348">
    <property type="protein sequence ID" value="CCV65202.1"/>
    <property type="molecule type" value="Genomic_DNA"/>
</dbReference>
<proteinExistence type="predicted"/>
<feature type="transmembrane region" description="Helical" evidence="1">
    <location>
        <begin position="37"/>
        <end position="57"/>
    </location>
</feature>
<keyword evidence="3" id="KW-1185">Reference proteome</keyword>
<gene>
    <name evidence="2" type="ORF">BN85301810</name>
</gene>
<name>U4KM75_9MOLU</name>
<dbReference type="Proteomes" id="UP000032737">
    <property type="component" value="Chromosome"/>
</dbReference>
<keyword evidence="1" id="KW-0472">Membrane</keyword>
<reference evidence="2 3" key="1">
    <citation type="journal article" date="2013" name="J. Mol. Microbiol. Biotechnol.">
        <title>Analysis of the Complete Genomes of Acholeplasma brassicae , A. palmae and A. laidlawii and Their Comparison to the Obligate Parasites from ' Candidatus Phytoplasma'.</title>
        <authorList>
            <person name="Kube M."/>
            <person name="Siewert C."/>
            <person name="Migdoll A.M."/>
            <person name="Duduk B."/>
            <person name="Holz S."/>
            <person name="Rabus R."/>
            <person name="Seemuller E."/>
            <person name="Mitrovic J."/>
            <person name="Muller I."/>
            <person name="Buttner C."/>
            <person name="Reinhardt R."/>
        </authorList>
    </citation>
    <scope>NUCLEOTIDE SEQUENCE [LARGE SCALE GENOMIC DNA]</scope>
    <source>
        <strain evidence="3">0502</strain>
    </source>
</reference>
<dbReference type="HOGENOM" id="CLU_2461984_0_0_14"/>
<dbReference type="AlphaFoldDB" id="U4KM75"/>
<keyword evidence="1" id="KW-1133">Transmembrane helix</keyword>
<accession>U4KM75</accession>
<evidence type="ECO:0000313" key="3">
    <source>
        <dbReference type="Proteomes" id="UP000032737"/>
    </source>
</evidence>
<dbReference type="STRING" id="61635.BN85301810"/>
<organism evidence="2 3">
    <name type="scientific">Acholeplasma brassicae</name>
    <dbReference type="NCBI Taxonomy" id="61635"/>
    <lineage>
        <taxon>Bacteria</taxon>
        <taxon>Bacillati</taxon>
        <taxon>Mycoplasmatota</taxon>
        <taxon>Mollicutes</taxon>
        <taxon>Acholeplasmatales</taxon>
        <taxon>Acholeplasmataceae</taxon>
        <taxon>Acholeplasma</taxon>
    </lineage>
</organism>
<protein>
    <recommendedName>
        <fullName evidence="4">DUF1294 domain-containing protein</fullName>
    </recommendedName>
</protein>
<dbReference type="RefSeq" id="WP_030004064.1">
    <property type="nucleotide sequence ID" value="NC_022549.1"/>
</dbReference>
<sequence>MELIILLITMSSFMTIYLINKSMLYQKNQTGPKIEEYQILITSMIMGSLGYVFAYFMFGFRHEKKRYHYIELGLLGIQCLIVLFLLLK</sequence>
<evidence type="ECO:0000313" key="2">
    <source>
        <dbReference type="EMBL" id="CCV65202.1"/>
    </source>
</evidence>